<dbReference type="SUPFAM" id="SSF50630">
    <property type="entry name" value="Acid proteases"/>
    <property type="match status" value="1"/>
</dbReference>
<evidence type="ECO:0000256" key="9">
    <source>
        <dbReference type="ARBA" id="ARBA00023180"/>
    </source>
</evidence>
<dbReference type="InterPro" id="IPR034164">
    <property type="entry name" value="Pepsin-like_dom"/>
</dbReference>
<dbReference type="GO" id="GO:0004190">
    <property type="term" value="F:aspartic-type endopeptidase activity"/>
    <property type="evidence" value="ECO:0007669"/>
    <property type="project" value="UniProtKB-KW"/>
</dbReference>
<keyword evidence="9" id="KW-0325">Glycoprotein</keyword>
<comment type="similarity">
    <text evidence="2">Belongs to the peptidase A1 family.</text>
</comment>
<evidence type="ECO:0000256" key="8">
    <source>
        <dbReference type="ARBA" id="ARBA00023157"/>
    </source>
</evidence>
<dbReference type="Gene3D" id="2.40.70.10">
    <property type="entry name" value="Acid Proteases"/>
    <property type="match status" value="2"/>
</dbReference>
<reference evidence="13" key="1">
    <citation type="submission" date="2022-11" db="UniProtKB">
        <authorList>
            <consortium name="WormBaseParasite"/>
        </authorList>
    </citation>
    <scope>IDENTIFICATION</scope>
</reference>
<dbReference type="CDD" id="cd05471">
    <property type="entry name" value="pepsin_like"/>
    <property type="match status" value="1"/>
</dbReference>
<dbReference type="GO" id="GO:0005576">
    <property type="term" value="C:extracellular region"/>
    <property type="evidence" value="ECO:0007669"/>
    <property type="project" value="UniProtKB-SubCell"/>
</dbReference>
<evidence type="ECO:0000313" key="13">
    <source>
        <dbReference type="WBParaSite" id="ACRNAN_Path_799.g3020.t1"/>
    </source>
</evidence>
<name>A0A914CD26_9BILA</name>
<dbReference type="GO" id="GO:0005764">
    <property type="term" value="C:lysosome"/>
    <property type="evidence" value="ECO:0007669"/>
    <property type="project" value="TreeGrafter"/>
</dbReference>
<evidence type="ECO:0000256" key="4">
    <source>
        <dbReference type="ARBA" id="ARBA00022670"/>
    </source>
</evidence>
<keyword evidence="5" id="KW-0732">Signal</keyword>
<dbReference type="InterPro" id="IPR033121">
    <property type="entry name" value="PEPTIDASE_A1"/>
</dbReference>
<dbReference type="WBParaSite" id="ACRNAN_Path_799.g3020.t1">
    <property type="protein sequence ID" value="ACRNAN_Path_799.g3020.t1"/>
    <property type="gene ID" value="ACRNAN_Path_799.g3020"/>
</dbReference>
<evidence type="ECO:0000256" key="10">
    <source>
        <dbReference type="PIRSR" id="PIRSR601461-2"/>
    </source>
</evidence>
<keyword evidence="6" id="KW-0064">Aspartyl protease</keyword>
<comment type="subcellular location">
    <subcellularLocation>
        <location evidence="1">Secreted</location>
    </subcellularLocation>
</comment>
<keyword evidence="12" id="KW-1185">Reference proteome</keyword>
<keyword evidence="4" id="KW-0645">Protease</keyword>
<dbReference type="GO" id="GO:0006508">
    <property type="term" value="P:proteolysis"/>
    <property type="evidence" value="ECO:0007669"/>
    <property type="project" value="UniProtKB-KW"/>
</dbReference>
<dbReference type="Proteomes" id="UP000887540">
    <property type="component" value="Unplaced"/>
</dbReference>
<dbReference type="AlphaFoldDB" id="A0A914CD26"/>
<keyword evidence="8 10" id="KW-1015">Disulfide bond</keyword>
<organism evidence="12 13">
    <name type="scientific">Acrobeloides nanus</name>
    <dbReference type="NCBI Taxonomy" id="290746"/>
    <lineage>
        <taxon>Eukaryota</taxon>
        <taxon>Metazoa</taxon>
        <taxon>Ecdysozoa</taxon>
        <taxon>Nematoda</taxon>
        <taxon>Chromadorea</taxon>
        <taxon>Rhabditida</taxon>
        <taxon>Tylenchina</taxon>
        <taxon>Cephalobomorpha</taxon>
        <taxon>Cephaloboidea</taxon>
        <taxon>Cephalobidae</taxon>
        <taxon>Acrobeloides</taxon>
    </lineage>
</organism>
<dbReference type="PROSITE" id="PS51767">
    <property type="entry name" value="PEPTIDASE_A1"/>
    <property type="match status" value="1"/>
</dbReference>
<evidence type="ECO:0000256" key="1">
    <source>
        <dbReference type="ARBA" id="ARBA00004613"/>
    </source>
</evidence>
<evidence type="ECO:0000313" key="12">
    <source>
        <dbReference type="Proteomes" id="UP000887540"/>
    </source>
</evidence>
<keyword evidence="3" id="KW-0964">Secreted</keyword>
<evidence type="ECO:0000256" key="2">
    <source>
        <dbReference type="ARBA" id="ARBA00007447"/>
    </source>
</evidence>
<proteinExistence type="inferred from homology"/>
<dbReference type="PRINTS" id="PR00792">
    <property type="entry name" value="PEPSIN"/>
</dbReference>
<dbReference type="InterPro" id="IPR021109">
    <property type="entry name" value="Peptidase_aspartic_dom_sf"/>
</dbReference>
<evidence type="ECO:0000259" key="11">
    <source>
        <dbReference type="PROSITE" id="PS51767"/>
    </source>
</evidence>
<feature type="domain" description="Peptidase A1" evidence="11">
    <location>
        <begin position="45"/>
        <end position="325"/>
    </location>
</feature>
<protein>
    <submittedName>
        <fullName evidence="13">Peptidase A1 domain-containing protein</fullName>
    </submittedName>
</protein>
<dbReference type="PANTHER" id="PTHR47966:SF8">
    <property type="entry name" value="ASPARTIC PROTEASE 1-RELATED"/>
    <property type="match status" value="1"/>
</dbReference>
<dbReference type="InterPro" id="IPR001461">
    <property type="entry name" value="Aspartic_peptidase_A1"/>
</dbReference>
<dbReference type="PANTHER" id="PTHR47966">
    <property type="entry name" value="BETA-SITE APP-CLEAVING ENZYME, ISOFORM A-RELATED"/>
    <property type="match status" value="1"/>
</dbReference>
<evidence type="ECO:0000256" key="3">
    <source>
        <dbReference type="ARBA" id="ARBA00022525"/>
    </source>
</evidence>
<feature type="disulfide bond" evidence="10">
    <location>
        <begin position="252"/>
        <end position="287"/>
    </location>
</feature>
<dbReference type="Pfam" id="PF00026">
    <property type="entry name" value="Asp"/>
    <property type="match status" value="1"/>
</dbReference>
<evidence type="ECO:0000256" key="7">
    <source>
        <dbReference type="ARBA" id="ARBA00022801"/>
    </source>
</evidence>
<dbReference type="FunFam" id="2.40.70.10:FF:000058">
    <property type="entry name" value="ASpartyl Protease"/>
    <property type="match status" value="1"/>
</dbReference>
<evidence type="ECO:0000256" key="5">
    <source>
        <dbReference type="ARBA" id="ARBA00022729"/>
    </source>
</evidence>
<keyword evidence="7" id="KW-0378">Hydrolase</keyword>
<evidence type="ECO:0000256" key="6">
    <source>
        <dbReference type="ARBA" id="ARBA00022750"/>
    </source>
</evidence>
<sequence>MMRTPSLRAKMINEGTWAANKNQFKKTRVLATGNSTVSDYYDNEYFINITLGTPPQTIVVVPDTGSANLYVAPCNDNDQQNCFDSSKSSTSNATQSGKYVSDVFSVAGLTYKTQEFGLTTFIQFGILGLGWPGNAIDNVVPPMQNLLPQLDKPLFSVWFDRQGGSGGLITFGAIDSENCDSNINYVKLSSLTYWQFSMSSVHVGSYTSNKPVQAISSTGTSWIGAPSADMNAIVKAINAQYDNIHQIYYVSCTQTGLPDWVFTIGGKQYNIPSTEYVTDVGLGNGNCAVTIFENSGFGPSWVLGDTFIRTYCNFYDIGNQQIGFSKARHTEV</sequence>
<accession>A0A914CD26</accession>